<evidence type="ECO:0000259" key="8">
    <source>
        <dbReference type="Pfam" id="PF14322"/>
    </source>
</evidence>
<gene>
    <name evidence="9" type="ORF">WJU16_23540</name>
</gene>
<evidence type="ECO:0000256" key="2">
    <source>
        <dbReference type="ARBA" id="ARBA00006275"/>
    </source>
</evidence>
<feature type="domain" description="SusD-like N-terminal" evidence="8">
    <location>
        <begin position="86"/>
        <end position="227"/>
    </location>
</feature>
<comment type="similarity">
    <text evidence="2">Belongs to the SusD family.</text>
</comment>
<protein>
    <submittedName>
        <fullName evidence="9">RagB/SusD family nutrient uptake outer membrane protein</fullName>
    </submittedName>
</protein>
<evidence type="ECO:0000256" key="1">
    <source>
        <dbReference type="ARBA" id="ARBA00004442"/>
    </source>
</evidence>
<evidence type="ECO:0000256" key="4">
    <source>
        <dbReference type="ARBA" id="ARBA00023136"/>
    </source>
</evidence>
<proteinExistence type="inferred from homology"/>
<dbReference type="Gene3D" id="1.25.40.390">
    <property type="match status" value="1"/>
</dbReference>
<keyword evidence="3 6" id="KW-0732">Signal</keyword>
<evidence type="ECO:0000259" key="7">
    <source>
        <dbReference type="Pfam" id="PF07980"/>
    </source>
</evidence>
<dbReference type="InterPro" id="IPR011990">
    <property type="entry name" value="TPR-like_helical_dom_sf"/>
</dbReference>
<feature type="signal peptide" evidence="6">
    <location>
        <begin position="1"/>
        <end position="18"/>
    </location>
</feature>
<dbReference type="Pfam" id="PF07980">
    <property type="entry name" value="SusD_RagB"/>
    <property type="match status" value="1"/>
</dbReference>
<name>A0ABZ2YMJ4_9BACT</name>
<dbReference type="RefSeq" id="WP_341835805.1">
    <property type="nucleotide sequence ID" value="NZ_CP149822.1"/>
</dbReference>
<comment type="subcellular location">
    <subcellularLocation>
        <location evidence="1">Cell outer membrane</location>
    </subcellularLocation>
</comment>
<evidence type="ECO:0000256" key="3">
    <source>
        <dbReference type="ARBA" id="ARBA00022729"/>
    </source>
</evidence>
<sequence>MQQLKIWALGGLMTVAAAACNTSLLDVNPTDRYLENTFWQNMDQANAGLNGCYSILRNDGIYGGKGSNNATALWEECATPNLYGNTMNFGTMARSDHSAATGGIITARWADAYGGIGRCNTFLEKAPSVPGMSQANLERMSAQALFLRALYYSMLTTYYGDAPLILTTPDPNKDGFLPRTPRAQVLTQVFKDLDSAAKYLPVKYTAATDKGRVTKGAALALKARLLLFEASPLMNPAGDLQKWKDAENAAKAVMDIAGQAGYDLFDDYRALFLPQNENNKEVIFDVQYMWPEQGNSFDLICRQYNTNAPLLDLVMAYPMDNGLFPTEAGSGYDPAKPYENRDPRMYATLTFPGDMYMGNIIDDKRFAITGFGMKKFSIYDRDAPPSDKSSLVGGQSETNFIVLRYADVLMMYAEARNETSGPDGTVYAALKEIRDRVDMPEIAAGLNPSQMREAIRKERRIEFAGEATYYNDIRRWKTIETVMNSDAKKYNGSFLETRKFDVKRDYWWPIPTAERDLNPKLEQNPFY</sequence>
<dbReference type="Proteomes" id="UP001485459">
    <property type="component" value="Chromosome"/>
</dbReference>
<organism evidence="9 10">
    <name type="scientific">Chitinophaga pollutisoli</name>
    <dbReference type="NCBI Taxonomy" id="3133966"/>
    <lineage>
        <taxon>Bacteria</taxon>
        <taxon>Pseudomonadati</taxon>
        <taxon>Bacteroidota</taxon>
        <taxon>Chitinophagia</taxon>
        <taxon>Chitinophagales</taxon>
        <taxon>Chitinophagaceae</taxon>
        <taxon>Chitinophaga</taxon>
    </lineage>
</organism>
<evidence type="ECO:0000313" key="10">
    <source>
        <dbReference type="Proteomes" id="UP001485459"/>
    </source>
</evidence>
<keyword evidence="10" id="KW-1185">Reference proteome</keyword>
<evidence type="ECO:0000256" key="5">
    <source>
        <dbReference type="ARBA" id="ARBA00023237"/>
    </source>
</evidence>
<accession>A0ABZ2YMJ4</accession>
<dbReference type="InterPro" id="IPR033985">
    <property type="entry name" value="SusD-like_N"/>
</dbReference>
<dbReference type="InterPro" id="IPR012944">
    <property type="entry name" value="SusD_RagB_dom"/>
</dbReference>
<keyword evidence="5" id="KW-0998">Cell outer membrane</keyword>
<evidence type="ECO:0000256" key="6">
    <source>
        <dbReference type="SAM" id="SignalP"/>
    </source>
</evidence>
<dbReference type="Pfam" id="PF14322">
    <property type="entry name" value="SusD-like_3"/>
    <property type="match status" value="1"/>
</dbReference>
<keyword evidence="4" id="KW-0472">Membrane</keyword>
<reference evidence="10" key="1">
    <citation type="submission" date="2024-03" db="EMBL/GenBank/DDBJ databases">
        <title>Chitinophaga horti sp. nov., isolated from garden soil.</title>
        <authorList>
            <person name="Lee D.S."/>
            <person name="Han D.M."/>
            <person name="Baek J.H."/>
            <person name="Choi D.G."/>
            <person name="Jeon J.H."/>
            <person name="Jeon C.O."/>
        </authorList>
    </citation>
    <scope>NUCLEOTIDE SEQUENCE [LARGE SCALE GENOMIC DNA]</scope>
    <source>
        <strain evidence="10">GPA1</strain>
    </source>
</reference>
<dbReference type="PROSITE" id="PS51257">
    <property type="entry name" value="PROKAR_LIPOPROTEIN"/>
    <property type="match status" value="1"/>
</dbReference>
<evidence type="ECO:0000313" key="9">
    <source>
        <dbReference type="EMBL" id="WZN40941.1"/>
    </source>
</evidence>
<dbReference type="EMBL" id="CP149822">
    <property type="protein sequence ID" value="WZN40941.1"/>
    <property type="molecule type" value="Genomic_DNA"/>
</dbReference>
<feature type="domain" description="RagB/SusD" evidence="7">
    <location>
        <begin position="304"/>
        <end position="527"/>
    </location>
</feature>
<dbReference type="SUPFAM" id="SSF48452">
    <property type="entry name" value="TPR-like"/>
    <property type="match status" value="1"/>
</dbReference>
<feature type="chain" id="PRO_5045899544" evidence="6">
    <location>
        <begin position="19"/>
        <end position="527"/>
    </location>
</feature>
<dbReference type="CDD" id="cd08977">
    <property type="entry name" value="SusD"/>
    <property type="match status" value="1"/>
</dbReference>